<name>A0ABD0L6A8_9CAEN</name>
<reference evidence="1 2" key="1">
    <citation type="journal article" date="2023" name="Sci. Data">
        <title>Genome assembly of the Korean intertidal mud-creeper Batillaria attramentaria.</title>
        <authorList>
            <person name="Patra A.K."/>
            <person name="Ho P.T."/>
            <person name="Jun S."/>
            <person name="Lee S.J."/>
            <person name="Kim Y."/>
            <person name="Won Y.J."/>
        </authorList>
    </citation>
    <scope>NUCLEOTIDE SEQUENCE [LARGE SCALE GENOMIC DNA]</scope>
    <source>
        <strain evidence="1">Wonlab-2016</strain>
    </source>
</reference>
<evidence type="ECO:0000313" key="1">
    <source>
        <dbReference type="EMBL" id="KAK7494902.1"/>
    </source>
</evidence>
<organism evidence="1 2">
    <name type="scientific">Batillaria attramentaria</name>
    <dbReference type="NCBI Taxonomy" id="370345"/>
    <lineage>
        <taxon>Eukaryota</taxon>
        <taxon>Metazoa</taxon>
        <taxon>Spiralia</taxon>
        <taxon>Lophotrochozoa</taxon>
        <taxon>Mollusca</taxon>
        <taxon>Gastropoda</taxon>
        <taxon>Caenogastropoda</taxon>
        <taxon>Sorbeoconcha</taxon>
        <taxon>Cerithioidea</taxon>
        <taxon>Batillariidae</taxon>
        <taxon>Batillaria</taxon>
    </lineage>
</organism>
<dbReference type="EMBL" id="JACVVK020000079">
    <property type="protein sequence ID" value="KAK7494902.1"/>
    <property type="molecule type" value="Genomic_DNA"/>
</dbReference>
<keyword evidence="2" id="KW-1185">Reference proteome</keyword>
<sequence length="91" mass="10429">MAFSSLTSEWNVEYFPIPPVSSFTKRMLWEESFLAVYFLLVSVRYNHNAGCFVLTVSLLMTLRQTKNGIDQAFPASPGKKNLYLMCTSFVF</sequence>
<dbReference type="AlphaFoldDB" id="A0ABD0L6A8"/>
<evidence type="ECO:0000313" key="2">
    <source>
        <dbReference type="Proteomes" id="UP001519460"/>
    </source>
</evidence>
<gene>
    <name evidence="1" type="ORF">BaRGS_00013781</name>
</gene>
<accession>A0ABD0L6A8</accession>
<proteinExistence type="predicted"/>
<comment type="caution">
    <text evidence="1">The sequence shown here is derived from an EMBL/GenBank/DDBJ whole genome shotgun (WGS) entry which is preliminary data.</text>
</comment>
<dbReference type="Proteomes" id="UP001519460">
    <property type="component" value="Unassembled WGS sequence"/>
</dbReference>
<protein>
    <submittedName>
        <fullName evidence="1">Uncharacterized protein</fullName>
    </submittedName>
</protein>